<name>A0A5C5UY59_9BACT</name>
<protein>
    <submittedName>
        <fullName evidence="3">SMP-30/Gluconolaconase/LRE-like region</fullName>
    </submittedName>
</protein>
<keyword evidence="2" id="KW-0732">Signal</keyword>
<keyword evidence="1" id="KW-0175">Coiled coil</keyword>
<accession>A0A5C5UY59</accession>
<evidence type="ECO:0000256" key="2">
    <source>
        <dbReference type="SAM" id="SignalP"/>
    </source>
</evidence>
<keyword evidence="4" id="KW-1185">Reference proteome</keyword>
<organism evidence="3 4">
    <name type="scientific">Posidoniimonas corsicana</name>
    <dbReference type="NCBI Taxonomy" id="1938618"/>
    <lineage>
        <taxon>Bacteria</taxon>
        <taxon>Pseudomonadati</taxon>
        <taxon>Planctomycetota</taxon>
        <taxon>Planctomycetia</taxon>
        <taxon>Pirellulales</taxon>
        <taxon>Lacipirellulaceae</taxon>
        <taxon>Posidoniimonas</taxon>
    </lineage>
</organism>
<feature type="signal peptide" evidence="2">
    <location>
        <begin position="1"/>
        <end position="29"/>
    </location>
</feature>
<evidence type="ECO:0000313" key="3">
    <source>
        <dbReference type="EMBL" id="TWT31181.1"/>
    </source>
</evidence>
<dbReference type="EMBL" id="SIHJ01000004">
    <property type="protein sequence ID" value="TWT31181.1"/>
    <property type="molecule type" value="Genomic_DNA"/>
</dbReference>
<dbReference type="AlphaFoldDB" id="A0A5C5UY59"/>
<gene>
    <name evidence="3" type="ORF">KOR34_45570</name>
</gene>
<dbReference type="Gene3D" id="2.120.10.30">
    <property type="entry name" value="TolB, C-terminal domain"/>
    <property type="match status" value="2"/>
</dbReference>
<evidence type="ECO:0000313" key="4">
    <source>
        <dbReference type="Proteomes" id="UP000316714"/>
    </source>
</evidence>
<dbReference type="RefSeq" id="WP_146568368.1">
    <property type="nucleotide sequence ID" value="NZ_SIHJ01000004.1"/>
</dbReference>
<reference evidence="3 4" key="1">
    <citation type="submission" date="2019-02" db="EMBL/GenBank/DDBJ databases">
        <title>Deep-cultivation of Planctomycetes and their phenomic and genomic characterization uncovers novel biology.</title>
        <authorList>
            <person name="Wiegand S."/>
            <person name="Jogler M."/>
            <person name="Boedeker C."/>
            <person name="Pinto D."/>
            <person name="Vollmers J."/>
            <person name="Rivas-Marin E."/>
            <person name="Kohn T."/>
            <person name="Peeters S.H."/>
            <person name="Heuer A."/>
            <person name="Rast P."/>
            <person name="Oberbeckmann S."/>
            <person name="Bunk B."/>
            <person name="Jeske O."/>
            <person name="Meyerdierks A."/>
            <person name="Storesund J.E."/>
            <person name="Kallscheuer N."/>
            <person name="Luecker S."/>
            <person name="Lage O.M."/>
            <person name="Pohl T."/>
            <person name="Merkel B.J."/>
            <person name="Hornburger P."/>
            <person name="Mueller R.-W."/>
            <person name="Bruemmer F."/>
            <person name="Labrenz M."/>
            <person name="Spormann A.M."/>
            <person name="Op Den Camp H."/>
            <person name="Overmann J."/>
            <person name="Amann R."/>
            <person name="Jetten M.S.M."/>
            <person name="Mascher T."/>
            <person name="Medema M.H."/>
            <person name="Devos D.P."/>
            <person name="Kaster A.-K."/>
            <person name="Ovreas L."/>
            <person name="Rohde M."/>
            <person name="Galperin M.Y."/>
            <person name="Jogler C."/>
        </authorList>
    </citation>
    <scope>NUCLEOTIDE SEQUENCE [LARGE SCALE GENOMIC DNA]</scope>
    <source>
        <strain evidence="3 4">KOR34</strain>
    </source>
</reference>
<evidence type="ECO:0000256" key="1">
    <source>
        <dbReference type="SAM" id="Coils"/>
    </source>
</evidence>
<dbReference type="OrthoDB" id="254513at2"/>
<feature type="coiled-coil region" evidence="1">
    <location>
        <begin position="224"/>
        <end position="251"/>
    </location>
</feature>
<dbReference type="InterPro" id="IPR011042">
    <property type="entry name" value="6-blade_b-propeller_TolB-like"/>
</dbReference>
<feature type="chain" id="PRO_5022763912" evidence="2">
    <location>
        <begin position="30"/>
        <end position="507"/>
    </location>
</feature>
<dbReference type="SUPFAM" id="SSF63829">
    <property type="entry name" value="Calcium-dependent phosphotriesterase"/>
    <property type="match status" value="1"/>
</dbReference>
<dbReference type="Proteomes" id="UP000316714">
    <property type="component" value="Unassembled WGS sequence"/>
</dbReference>
<proteinExistence type="predicted"/>
<sequence precursor="true">MRSLAPPSTRFVAALLAACGILSAEHLLAADGEAAADKKADAPKSMPMLRVQTAAPVVKAAAEASEGEACEGEACEDGACETDAALADAAAGVVGGDGKVAVHPTHHQTKIISVNGEGLAKADLKSFCLAPDGKILAACDGDSGEVRVFSPAGDYEDTWKLSVKPDAINVGSDGQVYVAGGGKLLRLDSQGLVTHEAASPHLEDTAAKRAEIREQLIARQKQSVEAYAKMSERYDDRLAKLQDKRTKLKDDGEEVPASLDLQINNAERMVEQWKSIVDQLGGGNLTEEQLEQKVNDSLRSASAVASISESGGDVFIATREAAGYGFCVWKLDHEFTSGEVIVKGLSGCCGQMDVQCCENGIYVAENSRHRVYHLDAAGEELGQWGHGARDGLEGFGSCCNPMNVAFGPDRTVYTAESGTGRIKRYSPEGELLELVGKVDIVPGCKKVSIAVDKSGDRVYMLDITRHHIVMMERVPEGDEAEYTEYRTVKADADEAAAAVGVDAVLTY</sequence>
<comment type="caution">
    <text evidence="3">The sequence shown here is derived from an EMBL/GenBank/DDBJ whole genome shotgun (WGS) entry which is preliminary data.</text>
</comment>